<feature type="compositionally biased region" description="Pro residues" evidence="1">
    <location>
        <begin position="317"/>
        <end position="337"/>
    </location>
</feature>
<proteinExistence type="predicted"/>
<keyword evidence="2" id="KW-0812">Transmembrane</keyword>
<comment type="caution">
    <text evidence="3">The sequence shown here is derived from an EMBL/GenBank/DDBJ whole genome shotgun (WGS) entry which is preliminary data.</text>
</comment>
<evidence type="ECO:0000313" key="4">
    <source>
        <dbReference type="Proteomes" id="UP000626982"/>
    </source>
</evidence>
<dbReference type="Proteomes" id="UP000626982">
    <property type="component" value="Unassembled WGS sequence"/>
</dbReference>
<keyword evidence="2" id="KW-1133">Transmembrane helix</keyword>
<accession>A0ABQ2KLS3</accession>
<dbReference type="PRINTS" id="PR01217">
    <property type="entry name" value="PRICHEXTENSN"/>
</dbReference>
<keyword evidence="2" id="KW-0472">Membrane</keyword>
<protein>
    <recommendedName>
        <fullName evidence="5">DUF4439 domain-containing protein</fullName>
    </recommendedName>
</protein>
<dbReference type="EMBL" id="BMLM01000001">
    <property type="protein sequence ID" value="GGN85679.1"/>
    <property type="molecule type" value="Genomic_DNA"/>
</dbReference>
<evidence type="ECO:0000256" key="1">
    <source>
        <dbReference type="SAM" id="MobiDB-lite"/>
    </source>
</evidence>
<reference evidence="4" key="1">
    <citation type="journal article" date="2019" name="Int. J. Syst. Evol. Microbiol.">
        <title>The Global Catalogue of Microorganisms (GCM) 10K type strain sequencing project: providing services to taxonomists for standard genome sequencing and annotation.</title>
        <authorList>
            <consortium name="The Broad Institute Genomics Platform"/>
            <consortium name="The Broad Institute Genome Sequencing Center for Infectious Disease"/>
            <person name="Wu L."/>
            <person name="Ma J."/>
        </authorList>
    </citation>
    <scope>NUCLEOTIDE SEQUENCE [LARGE SCALE GENOMIC DNA]</scope>
    <source>
        <strain evidence="4">CGMCC 1.6960</strain>
    </source>
</reference>
<evidence type="ECO:0000313" key="3">
    <source>
        <dbReference type="EMBL" id="GGN85679.1"/>
    </source>
</evidence>
<keyword evidence="4" id="KW-1185">Reference proteome</keyword>
<feature type="compositionally biased region" description="Pro residues" evidence="1">
    <location>
        <begin position="393"/>
        <end position="428"/>
    </location>
</feature>
<organism evidence="3 4">
    <name type="scientific">Agrococcus terreus</name>
    <dbReference type="NCBI Taxonomy" id="574649"/>
    <lineage>
        <taxon>Bacteria</taxon>
        <taxon>Bacillati</taxon>
        <taxon>Actinomycetota</taxon>
        <taxon>Actinomycetes</taxon>
        <taxon>Micrococcales</taxon>
        <taxon>Microbacteriaceae</taxon>
        <taxon>Agrococcus</taxon>
    </lineage>
</organism>
<evidence type="ECO:0008006" key="5">
    <source>
        <dbReference type="Google" id="ProtNLM"/>
    </source>
</evidence>
<name>A0ABQ2KLS3_9MICO</name>
<dbReference type="RefSeq" id="WP_188717887.1">
    <property type="nucleotide sequence ID" value="NZ_BAABBD010000005.1"/>
</dbReference>
<feature type="transmembrane region" description="Helical" evidence="2">
    <location>
        <begin position="26"/>
        <end position="48"/>
    </location>
</feature>
<evidence type="ECO:0000256" key="2">
    <source>
        <dbReference type="SAM" id="Phobius"/>
    </source>
</evidence>
<sequence length="428" mass="43149">MREEAAPAAHAGDATAAVAPSRRRRLALVVAGGALVASLVAGAVAVGWSGDARAAAAAAGIDRWHDEHDAAGCGLEVRIVRAVALQDRAADVLDAAADVEHAAELLGERQRSAFGLGRSDLLGSLAAGDFVTADDRAIAERWTTAADRASEPAAFDVLGACVAGAAAARPAPAVDAGAEELERELRRLGDPRDFDDARIDGLEAAIARFAPAAIAVAESRTDPAAMRDAFAIVPDELRMPLDAADARVAALLAVLAEERGPADVLDLVEGVTLHVASARAADAWRLEAEGRAEAAAAAAVAAQRARDAVRQAAPRPITDPSPLPPAGLLPALPPEAPSLPGTTDPGPPGESGQGPGDPLPAPPEEPGQEPGDPLPAPPEDPDPTDPGTTDPSPSDPPPSPEPSLEPAPAPTPTPDPSAPPAPTPLPTP</sequence>
<gene>
    <name evidence="3" type="ORF">GCM10010968_18700</name>
</gene>
<feature type="region of interest" description="Disordered" evidence="1">
    <location>
        <begin position="310"/>
        <end position="428"/>
    </location>
</feature>